<name>A0A8J6TGJ1_9BACT</name>
<dbReference type="SUPFAM" id="SSF53955">
    <property type="entry name" value="Lysozyme-like"/>
    <property type="match status" value="1"/>
</dbReference>
<dbReference type="Gene3D" id="1.10.530.10">
    <property type="match status" value="1"/>
</dbReference>
<dbReference type="InterPro" id="IPR031304">
    <property type="entry name" value="SLT_2"/>
</dbReference>
<feature type="domain" description="Transglycosylase SLT" evidence="1">
    <location>
        <begin position="35"/>
        <end position="259"/>
    </location>
</feature>
<dbReference type="EMBL" id="JACNJH010000100">
    <property type="protein sequence ID" value="MBC8360665.1"/>
    <property type="molecule type" value="Genomic_DNA"/>
</dbReference>
<evidence type="ECO:0000259" key="1">
    <source>
        <dbReference type="Pfam" id="PF13406"/>
    </source>
</evidence>
<organism evidence="2 3">
    <name type="scientific">Candidatus Desulfatibia profunda</name>
    <dbReference type="NCBI Taxonomy" id="2841695"/>
    <lineage>
        <taxon>Bacteria</taxon>
        <taxon>Pseudomonadati</taxon>
        <taxon>Thermodesulfobacteriota</taxon>
        <taxon>Desulfobacteria</taxon>
        <taxon>Desulfobacterales</taxon>
        <taxon>Desulfobacterales incertae sedis</taxon>
        <taxon>Candidatus Desulfatibia</taxon>
    </lineage>
</organism>
<accession>A0A8J6TGJ1</accession>
<dbReference type="CDD" id="cd13399">
    <property type="entry name" value="Slt35-like"/>
    <property type="match status" value="1"/>
</dbReference>
<dbReference type="PANTHER" id="PTHR30163">
    <property type="entry name" value="MEMBRANE-BOUND LYTIC MUREIN TRANSGLYCOSYLASE B"/>
    <property type="match status" value="1"/>
</dbReference>
<dbReference type="InterPro" id="IPR023346">
    <property type="entry name" value="Lysozyme-like_dom_sf"/>
</dbReference>
<dbReference type="AlphaFoldDB" id="A0A8J6TGJ1"/>
<dbReference type="Pfam" id="PF13406">
    <property type="entry name" value="SLT_2"/>
    <property type="match status" value="1"/>
</dbReference>
<dbReference type="PANTHER" id="PTHR30163:SF8">
    <property type="entry name" value="LYTIC MUREIN TRANSGLYCOSYLASE"/>
    <property type="match status" value="1"/>
</dbReference>
<dbReference type="GO" id="GO:0009253">
    <property type="term" value="P:peptidoglycan catabolic process"/>
    <property type="evidence" value="ECO:0007669"/>
    <property type="project" value="TreeGrafter"/>
</dbReference>
<reference evidence="2 3" key="1">
    <citation type="submission" date="2020-08" db="EMBL/GenBank/DDBJ databases">
        <title>Bridging the membrane lipid divide: bacteria of the FCB group superphylum have the potential to synthesize archaeal ether lipids.</title>
        <authorList>
            <person name="Villanueva L."/>
            <person name="Von Meijenfeldt F.A.B."/>
            <person name="Westbye A.B."/>
            <person name="Yadav S."/>
            <person name="Hopmans E.C."/>
            <person name="Dutilh B.E."/>
            <person name="Sinninghe Damste J.S."/>
        </authorList>
    </citation>
    <scope>NUCLEOTIDE SEQUENCE [LARGE SCALE GENOMIC DNA]</scope>
    <source>
        <strain evidence="2">NIOZ-UU30</strain>
    </source>
</reference>
<dbReference type="Gene3D" id="1.10.8.350">
    <property type="entry name" value="Bacterial muramidase"/>
    <property type="match status" value="1"/>
</dbReference>
<dbReference type="Proteomes" id="UP000603434">
    <property type="component" value="Unassembled WGS sequence"/>
</dbReference>
<evidence type="ECO:0000313" key="3">
    <source>
        <dbReference type="Proteomes" id="UP000603434"/>
    </source>
</evidence>
<protein>
    <submittedName>
        <fullName evidence="2">Lytic murein transglycosylase</fullName>
    </submittedName>
</protein>
<dbReference type="GO" id="GO:0008933">
    <property type="term" value="F:peptidoglycan lytic transglycosylase activity"/>
    <property type="evidence" value="ECO:0007669"/>
    <property type="project" value="TreeGrafter"/>
</dbReference>
<comment type="caution">
    <text evidence="2">The sequence shown here is derived from an EMBL/GenBank/DDBJ whole genome shotgun (WGS) entry which is preliminary data.</text>
</comment>
<dbReference type="InterPro" id="IPR043426">
    <property type="entry name" value="MltB-like"/>
</dbReference>
<proteinExistence type="predicted"/>
<sequence>MKIRLRYLAFFVCLIILISILRAQVSSSAETKGSYFKTLQQTLIKDGFDQAWINSLYSKPEVYFETEGVSRFLVHREATLNYDQFASPDSIQRARQYMQTYKSILENTEQSYGVDKEIITAIILIESQFGTLMQGPSTLNILSTMASLANPNIRNMLWKEATRSRKLSRKRYEKWAQRKSKWAYIELKAFLKYTAKEDIDPSAVYGSYAGAVGIAQFMPSNILAYAKDGDNDGKVDLFTHADAIASIANYLKYYGWNADINRAKAEKVIFRYNRSTYYVDAVLKISDLLNPNKAKVGDTPDPLITGLSLH</sequence>
<gene>
    <name evidence="2" type="ORF">H8E23_04635</name>
</gene>
<evidence type="ECO:0000313" key="2">
    <source>
        <dbReference type="EMBL" id="MBC8360665.1"/>
    </source>
</evidence>